<reference evidence="2" key="1">
    <citation type="journal article" date="2020" name="Nature">
        <title>Giant virus diversity and host interactions through global metagenomics.</title>
        <authorList>
            <person name="Schulz F."/>
            <person name="Roux S."/>
            <person name="Paez-Espino D."/>
            <person name="Jungbluth S."/>
            <person name="Walsh D.A."/>
            <person name="Denef V.J."/>
            <person name="McMahon K.D."/>
            <person name="Konstantinidis K.T."/>
            <person name="Eloe-Fadrosh E.A."/>
            <person name="Kyrpides N.C."/>
            <person name="Woyke T."/>
        </authorList>
    </citation>
    <scope>NUCLEOTIDE SEQUENCE</scope>
    <source>
        <strain evidence="2">GVMAG-M-3300023174-137</strain>
    </source>
</reference>
<dbReference type="AlphaFoldDB" id="A0A6C0DDH6"/>
<protein>
    <submittedName>
        <fullName evidence="2">Uncharacterized protein</fullName>
    </submittedName>
</protein>
<keyword evidence="1" id="KW-0472">Membrane</keyword>
<name>A0A6C0DDH6_9ZZZZ</name>
<keyword evidence="1" id="KW-0812">Transmembrane</keyword>
<proteinExistence type="predicted"/>
<organism evidence="2">
    <name type="scientific">viral metagenome</name>
    <dbReference type="NCBI Taxonomy" id="1070528"/>
    <lineage>
        <taxon>unclassified sequences</taxon>
        <taxon>metagenomes</taxon>
        <taxon>organismal metagenomes</taxon>
    </lineage>
</organism>
<evidence type="ECO:0000256" key="1">
    <source>
        <dbReference type="SAM" id="Phobius"/>
    </source>
</evidence>
<accession>A0A6C0DDH6</accession>
<feature type="transmembrane region" description="Helical" evidence="1">
    <location>
        <begin position="12"/>
        <end position="31"/>
    </location>
</feature>
<dbReference type="EMBL" id="MN739584">
    <property type="protein sequence ID" value="QHT14462.1"/>
    <property type="molecule type" value="Genomic_DNA"/>
</dbReference>
<keyword evidence="1" id="KW-1133">Transmembrane helix</keyword>
<sequence length="257" mass="29081">MNIKRIRLIQRIILFLLVIIALLYICSLLYYSKEGFECNTRTDISKGVTTYLCDTQAEAEDKLTNGIPTNVISYDMCYNVNIDSNVPNKYVCYNRPGPNVYDDVTSSYRPYDNIGDNDISPALEKQTNDAYCNSLLNSFKSFEYAYNNTRKFQSSVHDVNLSSIQSIVYHLSNTSTTYCPKVGANSNVCNTLKGGITTFTTIRDDTSPNTIRAISTNVGQSVSTMKQYIYRDLIPMYIDSGCTNVEELNTLKTRQIF</sequence>
<evidence type="ECO:0000313" key="2">
    <source>
        <dbReference type="EMBL" id="QHT14462.1"/>
    </source>
</evidence>